<dbReference type="Pfam" id="PF00534">
    <property type="entry name" value="Glycos_transf_1"/>
    <property type="match status" value="1"/>
</dbReference>
<dbReference type="CDD" id="cd03801">
    <property type="entry name" value="GT4_PimA-like"/>
    <property type="match status" value="1"/>
</dbReference>
<accession>A0A1G2V3L7</accession>
<dbReference type="AlphaFoldDB" id="A0A1G2V3L7"/>
<dbReference type="PANTHER" id="PTHR12526:SF627">
    <property type="entry name" value="D-RHAMNOSYLTRANSFERASE WBPZ"/>
    <property type="match status" value="1"/>
</dbReference>
<gene>
    <name evidence="2" type="ORF">A2431_02370</name>
</gene>
<dbReference type="InterPro" id="IPR001296">
    <property type="entry name" value="Glyco_trans_1"/>
</dbReference>
<reference evidence="2 3" key="1">
    <citation type="journal article" date="2016" name="Nat. Commun.">
        <title>Thousands of microbial genomes shed light on interconnected biogeochemical processes in an aquifer system.</title>
        <authorList>
            <person name="Anantharaman K."/>
            <person name="Brown C.T."/>
            <person name="Hug L.A."/>
            <person name="Sharon I."/>
            <person name="Castelle C.J."/>
            <person name="Probst A.J."/>
            <person name="Thomas B.C."/>
            <person name="Singh A."/>
            <person name="Wilkins M.J."/>
            <person name="Karaoz U."/>
            <person name="Brodie E.L."/>
            <person name="Williams K.H."/>
            <person name="Hubbard S.S."/>
            <person name="Banfield J.F."/>
        </authorList>
    </citation>
    <scope>NUCLEOTIDE SEQUENCE [LARGE SCALE GENOMIC DNA]</scope>
</reference>
<evidence type="ECO:0000313" key="2">
    <source>
        <dbReference type="EMBL" id="OHB16231.1"/>
    </source>
</evidence>
<dbReference type="SUPFAM" id="SSF53756">
    <property type="entry name" value="UDP-Glycosyltransferase/glycogen phosphorylase"/>
    <property type="match status" value="1"/>
</dbReference>
<comment type="caution">
    <text evidence="2">The sequence shown here is derived from an EMBL/GenBank/DDBJ whole genome shotgun (WGS) entry which is preliminary data.</text>
</comment>
<dbReference type="Proteomes" id="UP000177697">
    <property type="component" value="Unassembled WGS sequence"/>
</dbReference>
<sequence length="350" mass="40481">MNLLILTQKVNKNDPILGFFHRWIEEFSKKFEKVTVICLEKGEYNLPSNVKVYSLGKESGKSKIKYVKNFLNLILGLHKEYDSVFVHMNQEYILLGGFIWKILRKKIYFWRNHQFGNTFTRIAVWFADKVFCTSKFAFVAKYKKTILMPVGINTNVFKSEIRNPKSEIRNKILFLGRMDTIKKPDLLVEALNILDKKGIDFVCDFYGNPTPDTGDYFESLKNKVEKLNLKNKINFYKSVPNYETPKIYREHNIYVNLTPSGSFDKTILEAAACGCLLVVTNKSLSGEIDEGMIAEPNPEDVASRIDFWLNAPPVLKKEVCQKLTDYVINNHSLKALTDKLYEQIVCKLLP</sequence>
<dbReference type="GO" id="GO:0016757">
    <property type="term" value="F:glycosyltransferase activity"/>
    <property type="evidence" value="ECO:0007669"/>
    <property type="project" value="InterPro"/>
</dbReference>
<name>A0A1G2V3L7_9BACT</name>
<dbReference type="PANTHER" id="PTHR12526">
    <property type="entry name" value="GLYCOSYLTRANSFERASE"/>
    <property type="match status" value="1"/>
</dbReference>
<organism evidence="2 3">
    <name type="scientific">Candidatus Zambryskibacteria bacterium RIFOXYC1_FULL_39_10</name>
    <dbReference type="NCBI Taxonomy" id="1802779"/>
    <lineage>
        <taxon>Bacteria</taxon>
        <taxon>Candidatus Zambryskiibacteriota</taxon>
    </lineage>
</organism>
<evidence type="ECO:0000259" key="1">
    <source>
        <dbReference type="Pfam" id="PF00534"/>
    </source>
</evidence>
<dbReference type="EMBL" id="MHWW01000003">
    <property type="protein sequence ID" value="OHB16231.1"/>
    <property type="molecule type" value="Genomic_DNA"/>
</dbReference>
<dbReference type="Gene3D" id="3.40.50.2000">
    <property type="entry name" value="Glycogen Phosphorylase B"/>
    <property type="match status" value="2"/>
</dbReference>
<proteinExistence type="predicted"/>
<feature type="domain" description="Glycosyl transferase family 1" evidence="1">
    <location>
        <begin position="163"/>
        <end position="316"/>
    </location>
</feature>
<evidence type="ECO:0000313" key="3">
    <source>
        <dbReference type="Proteomes" id="UP000177697"/>
    </source>
</evidence>
<protein>
    <recommendedName>
        <fullName evidence="1">Glycosyl transferase family 1 domain-containing protein</fullName>
    </recommendedName>
</protein>